<dbReference type="Pfam" id="PF00266">
    <property type="entry name" value="Aminotran_5"/>
    <property type="match status" value="1"/>
</dbReference>
<dbReference type="GO" id="GO:0008615">
    <property type="term" value="P:pyridoxine biosynthetic process"/>
    <property type="evidence" value="ECO:0007669"/>
    <property type="project" value="UniProtKB-KW"/>
</dbReference>
<dbReference type="Gene3D" id="3.40.640.10">
    <property type="entry name" value="Type I PLP-dependent aspartate aminotransferase-like (Major domain)"/>
    <property type="match status" value="1"/>
</dbReference>
<dbReference type="PANTHER" id="PTHR21152">
    <property type="entry name" value="AMINOTRANSFERASE CLASS V"/>
    <property type="match status" value="1"/>
</dbReference>
<dbReference type="GO" id="GO:0006564">
    <property type="term" value="P:L-serine biosynthetic process"/>
    <property type="evidence" value="ECO:0007669"/>
    <property type="project" value="InterPro"/>
</dbReference>
<comment type="cofactor">
    <cofactor evidence="1">
        <name>pyridoxal 5'-phosphate</name>
        <dbReference type="ChEBI" id="CHEBI:597326"/>
    </cofactor>
</comment>
<dbReference type="InterPro" id="IPR006272">
    <property type="entry name" value="Pser_aminoTfrase_mycobac"/>
</dbReference>
<dbReference type="InterPro" id="IPR000192">
    <property type="entry name" value="Aminotrans_V_dom"/>
</dbReference>
<dbReference type="Gene3D" id="3.90.1150.10">
    <property type="entry name" value="Aspartate Aminotransferase, domain 1"/>
    <property type="match status" value="1"/>
</dbReference>
<dbReference type="InterPro" id="IPR015421">
    <property type="entry name" value="PyrdxlP-dep_Trfase_major"/>
</dbReference>
<dbReference type="GO" id="GO:0008453">
    <property type="term" value="F:alanine-glyoxylate transaminase activity"/>
    <property type="evidence" value="ECO:0007669"/>
    <property type="project" value="TreeGrafter"/>
</dbReference>
<feature type="domain" description="Aminotransferase class V" evidence="4">
    <location>
        <begin position="198"/>
        <end position="399"/>
    </location>
</feature>
<protein>
    <submittedName>
        <fullName evidence="5">Phosphoserine aminotransferase</fullName>
        <ecNumber evidence="5">2.6.1.52</ecNumber>
    </submittedName>
</protein>
<evidence type="ECO:0000313" key="5">
    <source>
        <dbReference type="EMBL" id="VYS77865.1"/>
    </source>
</evidence>
<proteinExistence type="predicted"/>
<keyword evidence="3" id="KW-0664">Pyridoxine biosynthesis</keyword>
<evidence type="ECO:0000256" key="3">
    <source>
        <dbReference type="ARBA" id="ARBA00023096"/>
    </source>
</evidence>
<dbReference type="InterPro" id="IPR015422">
    <property type="entry name" value="PyrdxlP-dep_Trfase_small"/>
</dbReference>
<dbReference type="GO" id="GO:0004760">
    <property type="term" value="F:L-serine-pyruvate transaminase activity"/>
    <property type="evidence" value="ECO:0007669"/>
    <property type="project" value="TreeGrafter"/>
</dbReference>
<evidence type="ECO:0000259" key="4">
    <source>
        <dbReference type="Pfam" id="PF00266"/>
    </source>
</evidence>
<dbReference type="SUPFAM" id="SSF53383">
    <property type="entry name" value="PLP-dependent transferases"/>
    <property type="match status" value="1"/>
</dbReference>
<evidence type="ECO:0000256" key="1">
    <source>
        <dbReference type="ARBA" id="ARBA00001933"/>
    </source>
</evidence>
<accession>A0A6N2RD92</accession>
<gene>
    <name evidence="5" type="primary">serC</name>
    <name evidence="5" type="ORF">BDLFYP24_00908</name>
</gene>
<sequence>MYLNPHALEHVELQNRHDRTRYTGAKIYLGINPPYQRIILSPPSGHRNAQSLYLATLGTMTNTVTIPSKLLPEDGRFGSGPSKIRPEQIQALDDGARHLLGTSHRQTPIKQIVASIREGLSEFFQVPDGYEIVLGNGGASAFWDIACASLITRKAAFGTYGSFSTKFAKSAQSAPFLEEPEIFAGQPGTYRLPELTEYVDAYCWAHNETSTGVSAPVRRITGSKERGALTLIDATSAAGALPVDISQTDAYYFSPQKAFGSDGGLWVAVLSPAAIERAYGIAKSVDLPGVRRWIPPFLSLTSAIENSRKDQTLNTPAVATLVMMENQIRWLNDNGGLAWASTRCAKSASLLYTWAEHSDYASPFVADKAARSNAVVTIDLDESINASQVVAALRENGIVDTNGYRKLGRNQLRVGVFPSVEPADVTALIHCLDYVVEHL</sequence>
<dbReference type="InterPro" id="IPR015424">
    <property type="entry name" value="PyrdxlP-dep_Trfase"/>
</dbReference>
<dbReference type="EMBL" id="CACRSP010000002">
    <property type="protein sequence ID" value="VYS77865.1"/>
    <property type="molecule type" value="Genomic_DNA"/>
</dbReference>
<dbReference type="GO" id="GO:0004648">
    <property type="term" value="F:O-phospho-L-serine:2-oxoglutarate aminotransferase activity"/>
    <property type="evidence" value="ECO:0007669"/>
    <property type="project" value="UniProtKB-EC"/>
</dbReference>
<dbReference type="AlphaFoldDB" id="A0A6N2RD92"/>
<keyword evidence="5" id="KW-0808">Transferase</keyword>
<organism evidence="5">
    <name type="scientific">Bifidobacterium dentium</name>
    <dbReference type="NCBI Taxonomy" id="1689"/>
    <lineage>
        <taxon>Bacteria</taxon>
        <taxon>Bacillati</taxon>
        <taxon>Actinomycetota</taxon>
        <taxon>Actinomycetes</taxon>
        <taxon>Bifidobacteriales</taxon>
        <taxon>Bifidobacteriaceae</taxon>
        <taxon>Bifidobacterium</taxon>
    </lineage>
</organism>
<evidence type="ECO:0000256" key="2">
    <source>
        <dbReference type="ARBA" id="ARBA00022898"/>
    </source>
</evidence>
<name>A0A6N2RD92_9BIFI</name>
<keyword evidence="2" id="KW-0663">Pyridoxal phosphate</keyword>
<dbReference type="EC" id="2.6.1.52" evidence="5"/>
<reference evidence="5" key="1">
    <citation type="submission" date="2019-11" db="EMBL/GenBank/DDBJ databases">
        <authorList>
            <person name="Feng L."/>
        </authorList>
    </citation>
    <scope>NUCLEOTIDE SEQUENCE</scope>
    <source>
        <strain evidence="5">BdentiumLFYP24</strain>
    </source>
</reference>
<dbReference type="GO" id="GO:0019265">
    <property type="term" value="P:glycine biosynthetic process, by transamination of glyoxylate"/>
    <property type="evidence" value="ECO:0007669"/>
    <property type="project" value="TreeGrafter"/>
</dbReference>
<dbReference type="NCBIfam" id="TIGR01366">
    <property type="entry name" value="serC_3"/>
    <property type="match status" value="1"/>
</dbReference>
<keyword evidence="5" id="KW-0032">Aminotransferase</keyword>
<dbReference type="PANTHER" id="PTHR21152:SF40">
    <property type="entry name" value="ALANINE--GLYOXYLATE AMINOTRANSFERASE"/>
    <property type="match status" value="1"/>
</dbReference>